<dbReference type="CDD" id="cd07035">
    <property type="entry name" value="TPP_PYR_POX_like"/>
    <property type="match status" value="1"/>
</dbReference>
<dbReference type="PANTHER" id="PTHR18968:SF13">
    <property type="entry name" value="ACETOLACTATE SYNTHASE CATALYTIC SUBUNIT, MITOCHONDRIAL"/>
    <property type="match status" value="1"/>
</dbReference>
<feature type="domain" description="Thiamine pyrophosphate enzyme TPP-binding" evidence="5">
    <location>
        <begin position="400"/>
        <end position="552"/>
    </location>
</feature>
<evidence type="ECO:0000259" key="6">
    <source>
        <dbReference type="Pfam" id="PF02776"/>
    </source>
</evidence>
<dbReference type="Pfam" id="PF02776">
    <property type="entry name" value="TPP_enzyme_N"/>
    <property type="match status" value="1"/>
</dbReference>
<dbReference type="InterPro" id="IPR045229">
    <property type="entry name" value="TPP_enz"/>
</dbReference>
<dbReference type="CDD" id="cd00568">
    <property type="entry name" value="TPP_enzymes"/>
    <property type="match status" value="1"/>
</dbReference>
<keyword evidence="8" id="KW-1185">Reference proteome</keyword>
<dbReference type="GO" id="GO:0009099">
    <property type="term" value="P:L-valine biosynthetic process"/>
    <property type="evidence" value="ECO:0007669"/>
    <property type="project" value="TreeGrafter"/>
</dbReference>
<dbReference type="GO" id="GO:0009097">
    <property type="term" value="P:isoleucine biosynthetic process"/>
    <property type="evidence" value="ECO:0007669"/>
    <property type="project" value="TreeGrafter"/>
</dbReference>
<evidence type="ECO:0000259" key="4">
    <source>
        <dbReference type="Pfam" id="PF00205"/>
    </source>
</evidence>
<dbReference type="InterPro" id="IPR029061">
    <property type="entry name" value="THDP-binding"/>
</dbReference>
<evidence type="ECO:0000256" key="1">
    <source>
        <dbReference type="ARBA" id="ARBA00007812"/>
    </source>
</evidence>
<gene>
    <name evidence="7" type="ORF">Kalk_05620</name>
</gene>
<dbReference type="SUPFAM" id="SSF52467">
    <property type="entry name" value="DHS-like NAD/FAD-binding domain"/>
    <property type="match status" value="1"/>
</dbReference>
<dbReference type="PANTHER" id="PTHR18968">
    <property type="entry name" value="THIAMINE PYROPHOSPHATE ENZYMES"/>
    <property type="match status" value="1"/>
</dbReference>
<reference evidence="8" key="1">
    <citation type="submission" date="2017-08" db="EMBL/GenBank/DDBJ databases">
        <title>Direct submision.</title>
        <authorList>
            <person name="Kim S.-J."/>
            <person name="Rhee S.-K."/>
        </authorList>
    </citation>
    <scope>NUCLEOTIDE SEQUENCE [LARGE SCALE GENOMIC DNA]</scope>
    <source>
        <strain evidence="8">GI5</strain>
    </source>
</reference>
<sequence>MNENGDLILRYLERLGVEYIFGVPGGAIEPLYNALARSERNGGPKAVIARHETGAAFMAEGYARETGKLGVCCATSGPGATNLLTGVASAYADSTPVLAITGQPSLQTFGMGALQEGSCTGINTVKLFEDCTHFNTLVSHSAQLEHKLMMAISHAMGNCPGPVHLSVPVDIMRMSVQSQAASGNLWAFIDHEVVPTYEAERLLYDELANKERVTILVGEGCFDSVDDILSLAEARQWSLVTTPRAKGLIPENHRLYRGVFGFAGHRSARESMLEANAQRIVVIGTALDEVTTGGWDHSAGLDRKRLVHISNNPDHLSRSTSALRCILGSPRLLLKRLNRRLKVEKPVKWDLCGHSTNGLPTNYLLDDSVNCVDRSSPIKPQAFFWHLSQSLTPQARVYADSGSSYLWAIHYWHVRKALDNGRTPFQIGIGFSSMGWAIGASVGAAAGAKGAPVICITGDGSALMSGQEITVALQENLNVLFIILNDSCLGMVKHGQALGGAEAIGTELPRVNFALMSEAMGVQAYSVNSFSDIDQIDLDHLLSQPGPCLLDVRVDAREVPPMGNRMRVLTGAATGEEYAS</sequence>
<dbReference type="GO" id="GO:0050660">
    <property type="term" value="F:flavin adenine dinucleotide binding"/>
    <property type="evidence" value="ECO:0007669"/>
    <property type="project" value="TreeGrafter"/>
</dbReference>
<dbReference type="Proteomes" id="UP000235116">
    <property type="component" value="Chromosome"/>
</dbReference>
<dbReference type="GO" id="GO:0030976">
    <property type="term" value="F:thiamine pyrophosphate binding"/>
    <property type="evidence" value="ECO:0007669"/>
    <property type="project" value="InterPro"/>
</dbReference>
<dbReference type="InterPro" id="IPR011766">
    <property type="entry name" value="TPP_enzyme_TPP-bd"/>
</dbReference>
<dbReference type="InterPro" id="IPR029035">
    <property type="entry name" value="DHS-like_NAD/FAD-binding_dom"/>
</dbReference>
<feature type="domain" description="Thiamine pyrophosphate enzyme central" evidence="4">
    <location>
        <begin position="205"/>
        <end position="337"/>
    </location>
</feature>
<dbReference type="InterPro" id="IPR012000">
    <property type="entry name" value="Thiamin_PyroP_enz_cen_dom"/>
</dbReference>
<dbReference type="GO" id="GO:0003984">
    <property type="term" value="F:acetolactate synthase activity"/>
    <property type="evidence" value="ECO:0007669"/>
    <property type="project" value="TreeGrafter"/>
</dbReference>
<evidence type="ECO:0000256" key="3">
    <source>
        <dbReference type="RuleBase" id="RU362132"/>
    </source>
</evidence>
<dbReference type="KEGG" id="kak:Kalk_05620"/>
<dbReference type="InterPro" id="IPR012001">
    <property type="entry name" value="Thiamin_PyroP_enz_TPP-bd_dom"/>
</dbReference>
<dbReference type="FunFam" id="3.40.50.970:FF:000007">
    <property type="entry name" value="Acetolactate synthase"/>
    <property type="match status" value="1"/>
</dbReference>
<dbReference type="SUPFAM" id="SSF52518">
    <property type="entry name" value="Thiamin diphosphate-binding fold (THDP-binding)"/>
    <property type="match status" value="2"/>
</dbReference>
<protein>
    <submittedName>
        <fullName evidence="7">Thiamine pyrophosphate-binding protein</fullName>
    </submittedName>
</protein>
<dbReference type="RefSeq" id="WP_101893273.1">
    <property type="nucleotide sequence ID" value="NZ_CP022684.1"/>
</dbReference>
<evidence type="ECO:0000259" key="5">
    <source>
        <dbReference type="Pfam" id="PF02775"/>
    </source>
</evidence>
<dbReference type="EMBL" id="CP022684">
    <property type="protein sequence ID" value="AUM11935.1"/>
    <property type="molecule type" value="Genomic_DNA"/>
</dbReference>
<dbReference type="Pfam" id="PF00205">
    <property type="entry name" value="TPP_enzyme_M"/>
    <property type="match status" value="1"/>
</dbReference>
<proteinExistence type="inferred from homology"/>
<keyword evidence="2 3" id="KW-0786">Thiamine pyrophosphate</keyword>
<dbReference type="AlphaFoldDB" id="A0A2K9LKA5"/>
<organism evidence="7 8">
    <name type="scientific">Ketobacter alkanivorans</name>
    <dbReference type="NCBI Taxonomy" id="1917421"/>
    <lineage>
        <taxon>Bacteria</taxon>
        <taxon>Pseudomonadati</taxon>
        <taxon>Pseudomonadota</taxon>
        <taxon>Gammaproteobacteria</taxon>
        <taxon>Pseudomonadales</taxon>
        <taxon>Ketobacteraceae</taxon>
        <taxon>Ketobacter</taxon>
    </lineage>
</organism>
<comment type="similarity">
    <text evidence="1 3">Belongs to the TPP enzyme family.</text>
</comment>
<name>A0A2K9LKA5_9GAMM</name>
<feature type="domain" description="Thiamine pyrophosphate enzyme N-terminal TPP-binding" evidence="6">
    <location>
        <begin position="5"/>
        <end position="116"/>
    </location>
</feature>
<evidence type="ECO:0000313" key="7">
    <source>
        <dbReference type="EMBL" id="AUM11935.1"/>
    </source>
</evidence>
<dbReference type="GO" id="GO:0005948">
    <property type="term" value="C:acetolactate synthase complex"/>
    <property type="evidence" value="ECO:0007669"/>
    <property type="project" value="TreeGrafter"/>
</dbReference>
<dbReference type="OrthoDB" id="9785953at2"/>
<evidence type="ECO:0000313" key="8">
    <source>
        <dbReference type="Proteomes" id="UP000235116"/>
    </source>
</evidence>
<dbReference type="Gene3D" id="3.40.50.1220">
    <property type="entry name" value="TPP-binding domain"/>
    <property type="match status" value="1"/>
</dbReference>
<accession>A0A2K9LKA5</accession>
<dbReference type="GO" id="GO:0000287">
    <property type="term" value="F:magnesium ion binding"/>
    <property type="evidence" value="ECO:0007669"/>
    <property type="project" value="InterPro"/>
</dbReference>
<dbReference type="Pfam" id="PF02775">
    <property type="entry name" value="TPP_enzyme_C"/>
    <property type="match status" value="1"/>
</dbReference>
<evidence type="ECO:0000256" key="2">
    <source>
        <dbReference type="ARBA" id="ARBA00023052"/>
    </source>
</evidence>
<dbReference type="Gene3D" id="3.40.50.970">
    <property type="match status" value="2"/>
</dbReference>